<evidence type="ECO:0000313" key="8">
    <source>
        <dbReference type="Proteomes" id="UP000410492"/>
    </source>
</evidence>
<dbReference type="Pfam" id="PF05485">
    <property type="entry name" value="THAP"/>
    <property type="match status" value="1"/>
</dbReference>
<sequence>MLLINNYFHGNSHILVNCLLIYSDGCTSKQEAGRSFFRCPKEKTRCETWKRALGFVGTHKYADYSPEECNNKVKICDLHFTEGSYVKHQFRALLLHNTVPTLNLCT</sequence>
<dbReference type="Gene3D" id="6.20.210.20">
    <property type="entry name" value="THAP domain"/>
    <property type="match status" value="1"/>
</dbReference>
<dbReference type="InterPro" id="IPR038441">
    <property type="entry name" value="THAP_Znf_sf"/>
</dbReference>
<keyword evidence="8" id="KW-1185">Reference proteome</keyword>
<keyword evidence="1" id="KW-0479">Metal-binding</keyword>
<reference evidence="7 8" key="1">
    <citation type="submission" date="2019-01" db="EMBL/GenBank/DDBJ databases">
        <authorList>
            <person name="Sayadi A."/>
        </authorList>
    </citation>
    <scope>NUCLEOTIDE SEQUENCE [LARGE SCALE GENOMIC DNA]</scope>
</reference>
<evidence type="ECO:0000259" key="6">
    <source>
        <dbReference type="PROSITE" id="PS50950"/>
    </source>
</evidence>
<dbReference type="PROSITE" id="PS50950">
    <property type="entry name" value="ZF_THAP"/>
    <property type="match status" value="1"/>
</dbReference>
<dbReference type="EMBL" id="CAACVG010014443">
    <property type="protein sequence ID" value="VEN63187.1"/>
    <property type="molecule type" value="Genomic_DNA"/>
</dbReference>
<dbReference type="GO" id="GO:0008270">
    <property type="term" value="F:zinc ion binding"/>
    <property type="evidence" value="ECO:0007669"/>
    <property type="project" value="UniProtKB-KW"/>
</dbReference>
<dbReference type="SUPFAM" id="SSF57716">
    <property type="entry name" value="Glucocorticoid receptor-like (DNA-binding domain)"/>
    <property type="match status" value="1"/>
</dbReference>
<dbReference type="InterPro" id="IPR006612">
    <property type="entry name" value="THAP_Znf"/>
</dbReference>
<gene>
    <name evidence="7" type="ORF">CALMAC_LOCUS20082</name>
</gene>
<evidence type="ECO:0000256" key="2">
    <source>
        <dbReference type="ARBA" id="ARBA00022771"/>
    </source>
</evidence>
<feature type="domain" description="THAP-type" evidence="6">
    <location>
        <begin position="14"/>
        <end position="103"/>
    </location>
</feature>
<dbReference type="GO" id="GO:0003677">
    <property type="term" value="F:DNA binding"/>
    <property type="evidence" value="ECO:0007669"/>
    <property type="project" value="UniProtKB-UniRule"/>
</dbReference>
<dbReference type="Proteomes" id="UP000410492">
    <property type="component" value="Unassembled WGS sequence"/>
</dbReference>
<organism evidence="7 8">
    <name type="scientific">Callosobruchus maculatus</name>
    <name type="common">Southern cowpea weevil</name>
    <name type="synonym">Pulse bruchid</name>
    <dbReference type="NCBI Taxonomy" id="64391"/>
    <lineage>
        <taxon>Eukaryota</taxon>
        <taxon>Metazoa</taxon>
        <taxon>Ecdysozoa</taxon>
        <taxon>Arthropoda</taxon>
        <taxon>Hexapoda</taxon>
        <taxon>Insecta</taxon>
        <taxon>Pterygota</taxon>
        <taxon>Neoptera</taxon>
        <taxon>Endopterygota</taxon>
        <taxon>Coleoptera</taxon>
        <taxon>Polyphaga</taxon>
        <taxon>Cucujiformia</taxon>
        <taxon>Chrysomeloidea</taxon>
        <taxon>Chrysomelidae</taxon>
        <taxon>Bruchinae</taxon>
        <taxon>Bruchini</taxon>
        <taxon>Callosobruchus</taxon>
    </lineage>
</organism>
<dbReference type="AlphaFoldDB" id="A0A653DT21"/>
<evidence type="ECO:0000313" key="7">
    <source>
        <dbReference type="EMBL" id="VEN63187.1"/>
    </source>
</evidence>
<evidence type="ECO:0000256" key="3">
    <source>
        <dbReference type="ARBA" id="ARBA00022833"/>
    </source>
</evidence>
<protein>
    <recommendedName>
        <fullName evidence="6">THAP-type domain-containing protein</fullName>
    </recommendedName>
</protein>
<evidence type="ECO:0000256" key="5">
    <source>
        <dbReference type="PROSITE-ProRule" id="PRU00309"/>
    </source>
</evidence>
<keyword evidence="2 5" id="KW-0863">Zinc-finger</keyword>
<accession>A0A653DT21</accession>
<name>A0A653DT21_CALMS</name>
<proteinExistence type="predicted"/>
<evidence type="ECO:0000256" key="4">
    <source>
        <dbReference type="ARBA" id="ARBA00023125"/>
    </source>
</evidence>
<evidence type="ECO:0000256" key="1">
    <source>
        <dbReference type="ARBA" id="ARBA00022723"/>
    </source>
</evidence>
<feature type="non-terminal residue" evidence="7">
    <location>
        <position position="106"/>
    </location>
</feature>
<keyword evidence="4 5" id="KW-0238">DNA-binding</keyword>
<dbReference type="OrthoDB" id="7683421at2759"/>
<keyword evidence="3" id="KW-0862">Zinc</keyword>